<dbReference type="EMBL" id="BGPR01030215">
    <property type="protein sequence ID" value="GBO02602.1"/>
    <property type="molecule type" value="Genomic_DNA"/>
</dbReference>
<sequence length="99" mass="11339">MTILLNILWIVIMFKGPQKSACLASVVHFKADAASFTRIPSCLLNRKPYQRSLLPGKRKKTTLFMTRTRDDLQILTQNSKQIFQQQRDTASAFKILLLA</sequence>
<dbReference type="AlphaFoldDB" id="A0A4Y2TQR2"/>
<evidence type="ECO:0000313" key="3">
    <source>
        <dbReference type="Proteomes" id="UP000499080"/>
    </source>
</evidence>
<accession>A0A4Y2TQR2</accession>
<proteinExistence type="predicted"/>
<organism evidence="2 3">
    <name type="scientific">Araneus ventricosus</name>
    <name type="common">Orbweaver spider</name>
    <name type="synonym">Epeira ventricosa</name>
    <dbReference type="NCBI Taxonomy" id="182803"/>
    <lineage>
        <taxon>Eukaryota</taxon>
        <taxon>Metazoa</taxon>
        <taxon>Ecdysozoa</taxon>
        <taxon>Arthropoda</taxon>
        <taxon>Chelicerata</taxon>
        <taxon>Arachnida</taxon>
        <taxon>Araneae</taxon>
        <taxon>Araneomorphae</taxon>
        <taxon>Entelegynae</taxon>
        <taxon>Araneoidea</taxon>
        <taxon>Araneidae</taxon>
        <taxon>Araneus</taxon>
    </lineage>
</organism>
<name>A0A4Y2TQR2_ARAVE</name>
<reference evidence="2 3" key="1">
    <citation type="journal article" date="2019" name="Sci. Rep.">
        <title>Orb-weaving spider Araneus ventricosus genome elucidates the spidroin gene catalogue.</title>
        <authorList>
            <person name="Kono N."/>
            <person name="Nakamura H."/>
            <person name="Ohtoshi R."/>
            <person name="Moran D.A.P."/>
            <person name="Shinohara A."/>
            <person name="Yoshida Y."/>
            <person name="Fujiwara M."/>
            <person name="Mori M."/>
            <person name="Tomita M."/>
            <person name="Arakawa K."/>
        </authorList>
    </citation>
    <scope>NUCLEOTIDE SEQUENCE [LARGE SCALE GENOMIC DNA]</scope>
</reference>
<comment type="caution">
    <text evidence="2">The sequence shown here is derived from an EMBL/GenBank/DDBJ whole genome shotgun (WGS) entry which is preliminary data.</text>
</comment>
<gene>
    <name evidence="2" type="ORF">AVEN_71558_1</name>
</gene>
<keyword evidence="3" id="KW-1185">Reference proteome</keyword>
<feature type="chain" id="PRO_5021276272" description="Secreted protein" evidence="1">
    <location>
        <begin position="23"/>
        <end position="99"/>
    </location>
</feature>
<keyword evidence="1" id="KW-0732">Signal</keyword>
<feature type="signal peptide" evidence="1">
    <location>
        <begin position="1"/>
        <end position="22"/>
    </location>
</feature>
<protein>
    <recommendedName>
        <fullName evidence="4">Secreted protein</fullName>
    </recommendedName>
</protein>
<evidence type="ECO:0008006" key="4">
    <source>
        <dbReference type="Google" id="ProtNLM"/>
    </source>
</evidence>
<evidence type="ECO:0000256" key="1">
    <source>
        <dbReference type="SAM" id="SignalP"/>
    </source>
</evidence>
<evidence type="ECO:0000313" key="2">
    <source>
        <dbReference type="EMBL" id="GBO02602.1"/>
    </source>
</evidence>
<dbReference type="Proteomes" id="UP000499080">
    <property type="component" value="Unassembled WGS sequence"/>
</dbReference>